<dbReference type="Gene3D" id="3.40.50.300">
    <property type="entry name" value="P-loop containing nucleotide triphosphate hydrolases"/>
    <property type="match status" value="1"/>
</dbReference>
<comment type="caution">
    <text evidence="1">The sequence shown here is derived from an EMBL/GenBank/DDBJ whole genome shotgun (WGS) entry which is preliminary data.</text>
</comment>
<keyword evidence="2" id="KW-1185">Reference proteome</keyword>
<dbReference type="SUPFAM" id="SSF52540">
    <property type="entry name" value="P-loop containing nucleoside triphosphate hydrolases"/>
    <property type="match status" value="1"/>
</dbReference>
<accession>A0ABV5CHI7</accession>
<reference evidence="1 2" key="1">
    <citation type="submission" date="2024-04" db="EMBL/GenBank/DDBJ databases">
        <title>Albibacterium profundi sp. nov., isolated from sediment of the Challenger Deep of Mariana Trench.</title>
        <authorList>
            <person name="Wang Y."/>
        </authorList>
    </citation>
    <scope>NUCLEOTIDE SEQUENCE [LARGE SCALE GENOMIC DNA]</scope>
    <source>
        <strain evidence="1 2">RHL897</strain>
    </source>
</reference>
<organism evidence="1 2">
    <name type="scientific">Albibacterium profundi</name>
    <dbReference type="NCBI Taxonomy" id="3134906"/>
    <lineage>
        <taxon>Bacteria</taxon>
        <taxon>Pseudomonadati</taxon>
        <taxon>Bacteroidota</taxon>
        <taxon>Sphingobacteriia</taxon>
        <taxon>Sphingobacteriales</taxon>
        <taxon>Sphingobacteriaceae</taxon>
        <taxon>Albibacterium</taxon>
    </lineage>
</organism>
<proteinExistence type="predicted"/>
<protein>
    <submittedName>
        <fullName evidence="1">Error-prone repair protein ImuA</fullName>
    </submittedName>
</protein>
<evidence type="ECO:0000313" key="2">
    <source>
        <dbReference type="Proteomes" id="UP001580928"/>
    </source>
</evidence>
<sequence>MKKGLIDKLKRDILLWQGYKPQSNHTEEKIGLGGLESAFPNGVFPKGAIHEFICFQPESSAASNGFVAALLSVLMKQNEVCLWVSTSRKLFPIALRMFDVKPEQIIFIDVKTEKEALWVTEEALKCEGLTAVVAEINNLNLIESRRLQLAVEESGVTGFIIRKSVHKAITTGAAARWKVIPLPSETEAGMPGIGFPRWSIELIKVRNGNPGNWAFDWMGDKLVEVLSHKQEKETSWFDLNVKLFG</sequence>
<dbReference type="PIRSF" id="PIRSF034285">
    <property type="entry name" value="UCP034285"/>
    <property type="match status" value="1"/>
</dbReference>
<name>A0ABV5CHI7_9SPHI</name>
<evidence type="ECO:0000313" key="1">
    <source>
        <dbReference type="EMBL" id="MFB5947004.1"/>
    </source>
</evidence>
<dbReference type="RefSeq" id="WP_375558533.1">
    <property type="nucleotide sequence ID" value="NZ_JBBVGT010000003.1"/>
</dbReference>
<dbReference type="Proteomes" id="UP001580928">
    <property type="component" value="Unassembled WGS sequence"/>
</dbReference>
<dbReference type="InterPro" id="IPR017026">
    <property type="entry name" value="ImuA"/>
</dbReference>
<dbReference type="InterPro" id="IPR027417">
    <property type="entry name" value="P-loop_NTPase"/>
</dbReference>
<gene>
    <name evidence="1" type="ORF">WKR92_14315</name>
</gene>
<dbReference type="EMBL" id="JBBVGT010000003">
    <property type="protein sequence ID" value="MFB5947004.1"/>
    <property type="molecule type" value="Genomic_DNA"/>
</dbReference>